<evidence type="ECO:0008006" key="3">
    <source>
        <dbReference type="Google" id="ProtNLM"/>
    </source>
</evidence>
<dbReference type="OMA" id="IYRKENM"/>
<accession>W2QMJ0</accession>
<dbReference type="Gene3D" id="3.30.420.10">
    <property type="entry name" value="Ribonuclease H-like superfamily/Ribonuclease H"/>
    <property type="match status" value="1"/>
</dbReference>
<dbReference type="EMBL" id="KI669573">
    <property type="protein sequence ID" value="ETN14323.1"/>
    <property type="molecule type" value="Genomic_DNA"/>
</dbReference>
<dbReference type="VEuPathDB" id="FungiDB:PPTG_07945"/>
<dbReference type="Proteomes" id="UP000018817">
    <property type="component" value="Unassembled WGS sequence"/>
</dbReference>
<gene>
    <name evidence="1" type="ORF">PPTG_07945</name>
</gene>
<dbReference type="GO" id="GO:0003676">
    <property type="term" value="F:nucleic acid binding"/>
    <property type="evidence" value="ECO:0007669"/>
    <property type="project" value="InterPro"/>
</dbReference>
<proteinExistence type="predicted"/>
<sequence>MRWILIFIDEHTFEFEGMYTMVHMDKKWFDADVDERPYLLLPDEEPPARHRQSKRFVPKTMFLAAVARPPTTGANKRSLRTIDAKVITKVVKVPKTITIDELFNIQKLDEALDPKRADDILAKKPLGGWLDKNTLDEALKGNFMQKKTMFEKWHKDKRTSRLVTRLIQSDPAIEKKYRVVYKLYAEYLKMIYRKENMAKRLAANN</sequence>
<name>W2QMJ0_PHYN3</name>
<dbReference type="PANTHER" id="PTHR47169">
    <property type="entry name" value="OS01G0541250 PROTEIN"/>
    <property type="match status" value="1"/>
</dbReference>
<dbReference type="InterPro" id="IPR036397">
    <property type="entry name" value="RNaseH_sf"/>
</dbReference>
<protein>
    <recommendedName>
        <fullName evidence="3">RxLR effector protein</fullName>
    </recommendedName>
</protein>
<dbReference type="RefSeq" id="XP_008900567.1">
    <property type="nucleotide sequence ID" value="XM_008902319.1"/>
</dbReference>
<dbReference type="OrthoDB" id="124761at2759"/>
<dbReference type="AlphaFoldDB" id="W2QMJ0"/>
<evidence type="ECO:0000313" key="1">
    <source>
        <dbReference type="EMBL" id="ETN14323.1"/>
    </source>
</evidence>
<reference evidence="1 2" key="2">
    <citation type="submission" date="2013-11" db="EMBL/GenBank/DDBJ databases">
        <title>The Genome Sequence of Phytophthora parasitica INRA-310.</title>
        <authorList>
            <consortium name="The Broad Institute Genomics Platform"/>
            <person name="Russ C."/>
            <person name="Tyler B."/>
            <person name="Panabieres F."/>
            <person name="Shan W."/>
            <person name="Tripathy S."/>
            <person name="Grunwald N."/>
            <person name="Machado M."/>
            <person name="Johnson C.S."/>
            <person name="Arredondo F."/>
            <person name="Hong C."/>
            <person name="Coffey M."/>
            <person name="Young S.K."/>
            <person name="Zeng Q."/>
            <person name="Gargeya S."/>
            <person name="Fitzgerald M."/>
            <person name="Abouelleil A."/>
            <person name="Alvarado L."/>
            <person name="Chapman S.B."/>
            <person name="Gainer-Dewar J."/>
            <person name="Goldberg J."/>
            <person name="Griggs A."/>
            <person name="Gujja S."/>
            <person name="Hansen M."/>
            <person name="Howarth C."/>
            <person name="Imamovic A."/>
            <person name="Ireland A."/>
            <person name="Larimer J."/>
            <person name="McCowan C."/>
            <person name="Murphy C."/>
            <person name="Pearson M."/>
            <person name="Poon T.W."/>
            <person name="Priest M."/>
            <person name="Roberts A."/>
            <person name="Saif S."/>
            <person name="Shea T."/>
            <person name="Sykes S."/>
            <person name="Wortman J."/>
            <person name="Nusbaum C."/>
            <person name="Birren B."/>
        </authorList>
    </citation>
    <scope>NUCLEOTIDE SEQUENCE [LARGE SCALE GENOMIC DNA]</scope>
    <source>
        <strain evidence="1 2">INRA-310</strain>
    </source>
</reference>
<evidence type="ECO:0000313" key="2">
    <source>
        <dbReference type="Proteomes" id="UP000018817"/>
    </source>
</evidence>
<reference evidence="2" key="1">
    <citation type="submission" date="2011-12" db="EMBL/GenBank/DDBJ databases">
        <authorList>
            <consortium name="The Broad Institute Genome Sequencing Platform"/>
            <person name="Russ C."/>
            <person name="Tyler B."/>
            <person name="Panabieres F."/>
            <person name="Shan W."/>
            <person name="Tripathy S."/>
            <person name="Grunwald N."/>
            <person name="Machado M."/>
            <person name="Young S.K."/>
            <person name="Zeng Q."/>
            <person name="Gargeya S."/>
            <person name="Fitzgerald M."/>
            <person name="Haas B."/>
            <person name="Abouelleil A."/>
            <person name="Alvarado L."/>
            <person name="Arachchi H.M."/>
            <person name="Berlin A."/>
            <person name="Chapman S.B."/>
            <person name="Gearin G."/>
            <person name="Goldberg J."/>
            <person name="Griggs A."/>
            <person name="Gujja S."/>
            <person name="Hansen M."/>
            <person name="Heiman D."/>
            <person name="Howarth C."/>
            <person name="Larimer J."/>
            <person name="Lui A."/>
            <person name="MacDonald P.J.P."/>
            <person name="McCowen C."/>
            <person name="Montmayeur A."/>
            <person name="Murphy C."/>
            <person name="Neiman D."/>
            <person name="Pearson M."/>
            <person name="Priest M."/>
            <person name="Roberts A."/>
            <person name="Saif S."/>
            <person name="Shea T."/>
            <person name="Sisk P."/>
            <person name="Stolte C."/>
            <person name="Sykes S."/>
            <person name="Wortman J."/>
            <person name="Nusbaum C."/>
            <person name="Birren B."/>
        </authorList>
    </citation>
    <scope>NUCLEOTIDE SEQUENCE [LARGE SCALE GENOMIC DNA]</scope>
    <source>
        <strain evidence="2">INRA-310</strain>
    </source>
</reference>
<dbReference type="PANTHER" id="PTHR47169:SF2">
    <property type="entry name" value="OS01G0541250 PROTEIN"/>
    <property type="match status" value="1"/>
</dbReference>
<organism evidence="1 2">
    <name type="scientific">Phytophthora nicotianae (strain INRA-310)</name>
    <name type="common">Phytophthora parasitica</name>
    <dbReference type="NCBI Taxonomy" id="761204"/>
    <lineage>
        <taxon>Eukaryota</taxon>
        <taxon>Sar</taxon>
        <taxon>Stramenopiles</taxon>
        <taxon>Oomycota</taxon>
        <taxon>Peronosporomycetes</taxon>
        <taxon>Peronosporales</taxon>
        <taxon>Peronosporaceae</taxon>
        <taxon>Phytophthora</taxon>
    </lineage>
</organism>
<dbReference type="GeneID" id="20177778"/>